<feature type="region of interest" description="Disordered" evidence="1">
    <location>
        <begin position="161"/>
        <end position="194"/>
    </location>
</feature>
<dbReference type="InterPro" id="IPR001623">
    <property type="entry name" value="DnaJ_domain"/>
</dbReference>
<dbReference type="RefSeq" id="WP_085748678.1">
    <property type="nucleotide sequence ID" value="NZ_BSPR01000010.1"/>
</dbReference>
<feature type="compositionally biased region" description="Basic and acidic residues" evidence="1">
    <location>
        <begin position="210"/>
        <end position="223"/>
    </location>
</feature>
<keyword evidence="3" id="KW-1185">Reference proteome</keyword>
<evidence type="ECO:0000256" key="1">
    <source>
        <dbReference type="SAM" id="MobiDB-lite"/>
    </source>
</evidence>
<dbReference type="OrthoDB" id="114754at2"/>
<feature type="compositionally biased region" description="Polar residues" evidence="1">
    <location>
        <begin position="224"/>
        <end position="234"/>
    </location>
</feature>
<protein>
    <submittedName>
        <fullName evidence="2">Uncharacterized protein</fullName>
    </submittedName>
</protein>
<evidence type="ECO:0000313" key="2">
    <source>
        <dbReference type="EMBL" id="ARN18445.1"/>
    </source>
</evidence>
<dbReference type="CDD" id="cd06257">
    <property type="entry name" value="DnaJ"/>
    <property type="match status" value="1"/>
</dbReference>
<evidence type="ECO:0000313" key="3">
    <source>
        <dbReference type="Proteomes" id="UP000193427"/>
    </source>
</evidence>
<feature type="compositionally biased region" description="Low complexity" evidence="1">
    <location>
        <begin position="168"/>
        <end position="187"/>
    </location>
</feature>
<name>A0A1W6L2D3_9BURK</name>
<proteinExistence type="predicted"/>
<dbReference type="KEGG" id="rgu:A4W93_00105"/>
<sequence>MFEPQRTEVVPTATTGDGRPLTPAQKRFQTLVTRIEAERRTLSAWQSHAPAFRQAYSEAMDPLVDELDVVTRQWAFALDGALAKDSWTATQRTTLRELLCEAAANVLAAGDDAELKALFDKHADVEYDTEQRIRLIAMMLEAEAETGLDLGDDDIASEEELDDRIRQSKAAAADAAPEAEPSPQAKPHANAAEASRSLREIYRKLASALHPDRESDPVQRETKTAQMQRVNQAYDSRRKLPRQVDIPFLESAAVVSLGRNLRGGSPPRAS</sequence>
<dbReference type="InterPro" id="IPR036869">
    <property type="entry name" value="J_dom_sf"/>
</dbReference>
<dbReference type="Proteomes" id="UP000193427">
    <property type="component" value="Chromosome"/>
</dbReference>
<gene>
    <name evidence="2" type="ORF">A4W93_00105</name>
</gene>
<reference evidence="2 3" key="1">
    <citation type="submission" date="2016-04" db="EMBL/GenBank/DDBJ databases">
        <title>Complete genome sequence of natural rubber-degrading, novel Gram-negative bacterium, Rhizobacter gummiphilus strain NS21.</title>
        <authorList>
            <person name="Tabata M."/>
            <person name="Kasai D."/>
            <person name="Fukuda M."/>
        </authorList>
    </citation>
    <scope>NUCLEOTIDE SEQUENCE [LARGE SCALE GENOMIC DNA]</scope>
    <source>
        <strain evidence="2 3">NS21</strain>
    </source>
</reference>
<organism evidence="2 3">
    <name type="scientific">Piscinibacter gummiphilus</name>
    <dbReference type="NCBI Taxonomy" id="946333"/>
    <lineage>
        <taxon>Bacteria</taxon>
        <taxon>Pseudomonadati</taxon>
        <taxon>Pseudomonadota</taxon>
        <taxon>Betaproteobacteria</taxon>
        <taxon>Burkholderiales</taxon>
        <taxon>Sphaerotilaceae</taxon>
        <taxon>Piscinibacter</taxon>
    </lineage>
</organism>
<dbReference type="STRING" id="946333.A4W93_00105"/>
<feature type="region of interest" description="Disordered" evidence="1">
    <location>
        <begin position="208"/>
        <end position="240"/>
    </location>
</feature>
<feature type="region of interest" description="Disordered" evidence="1">
    <location>
        <begin position="1"/>
        <end position="22"/>
    </location>
</feature>
<dbReference type="EMBL" id="CP015118">
    <property type="protein sequence ID" value="ARN18445.1"/>
    <property type="molecule type" value="Genomic_DNA"/>
</dbReference>
<dbReference type="SUPFAM" id="SSF46565">
    <property type="entry name" value="Chaperone J-domain"/>
    <property type="match status" value="1"/>
</dbReference>
<accession>A0A1W6L2D3</accession>
<dbReference type="Gene3D" id="1.10.287.110">
    <property type="entry name" value="DnaJ domain"/>
    <property type="match status" value="1"/>
</dbReference>
<dbReference type="AlphaFoldDB" id="A0A1W6L2D3"/>